<proteinExistence type="predicted"/>
<evidence type="ECO:0000256" key="1">
    <source>
        <dbReference type="SAM" id="MobiDB-lite"/>
    </source>
</evidence>
<dbReference type="EMBL" id="JBBLXS010000222">
    <property type="protein sequence ID" value="MEK0186494.1"/>
    <property type="molecule type" value="Genomic_DNA"/>
</dbReference>
<gene>
    <name evidence="2" type="ORF">WMG39_16790</name>
</gene>
<organism evidence="2 3">
    <name type="scientific">Microcoleus anatoxicus PTRS2</name>
    <dbReference type="NCBI Taxonomy" id="2705321"/>
    <lineage>
        <taxon>Bacteria</taxon>
        <taxon>Bacillati</taxon>
        <taxon>Cyanobacteriota</taxon>
        <taxon>Cyanophyceae</taxon>
        <taxon>Oscillatoriophycideae</taxon>
        <taxon>Oscillatoriales</taxon>
        <taxon>Microcoleaceae</taxon>
        <taxon>Microcoleus</taxon>
        <taxon>Microcoleus anatoxicus</taxon>
    </lineage>
</organism>
<accession>A0ABU8YQ30</accession>
<dbReference type="Proteomes" id="UP001384579">
    <property type="component" value="Unassembled WGS sequence"/>
</dbReference>
<sequence>MKITASEKGIEASGKIRGQKGNAGISEDGIVELGLDIKVAEIGISTDYGGSIIVGFAGQKIVWGLEGGRLLIKFGGIFEVEVEARDCVVTETKKIAGQIVASRTYPDPGCKFPPEPTPTPDPDPTPTPIPAPYGEKPPLLPPPYYPKGTKKFCKIAVSVERKSFSWEGDYNGDPPYQFGDNNSWISTVNGGYDENNILTGTVSYKKDIFHLNLVESNPGPYNYRIKNEFNLIIPVDPYPDRINPYHYGKLEVRFIGGESFELKGDEQLIYDYLQARHHSISGQVAPNGYWDFYEYVNTVECKITANTCVPKIKQPSQFPSPSPGNRPPMSQTCCEALKADIEDIKTVLATKEMLAKKLTFPWRTRIAGGTGNEIIEDYPNLLRAIAQQIDHLGIHPPKLSVKDLNNAIAGDQGLENQFPSATQGFEALMAQIWDVNGDVDTLTNFLYRLSWLCVQQSMNLARLSGDIKAIKDMCGGECEPVEATLTTPFNISAGTENSTRGKGFAKKGGDKIDNRIDLNTEKATEELLPDFLRVRDNNLVIERFSGDKDIFDLLTIIILKLEKLNS</sequence>
<comment type="caution">
    <text evidence="2">The sequence shown here is derived from an EMBL/GenBank/DDBJ whole genome shotgun (WGS) entry which is preliminary data.</text>
</comment>
<dbReference type="RefSeq" id="WP_340541622.1">
    <property type="nucleotide sequence ID" value="NZ_JBBLXS010000222.1"/>
</dbReference>
<feature type="compositionally biased region" description="Pro residues" evidence="1">
    <location>
        <begin position="111"/>
        <end position="129"/>
    </location>
</feature>
<keyword evidence="3" id="KW-1185">Reference proteome</keyword>
<protein>
    <submittedName>
        <fullName evidence="2">Uncharacterized protein</fullName>
    </submittedName>
</protein>
<evidence type="ECO:0000313" key="2">
    <source>
        <dbReference type="EMBL" id="MEK0186494.1"/>
    </source>
</evidence>
<evidence type="ECO:0000313" key="3">
    <source>
        <dbReference type="Proteomes" id="UP001384579"/>
    </source>
</evidence>
<feature type="region of interest" description="Disordered" evidence="1">
    <location>
        <begin position="106"/>
        <end position="129"/>
    </location>
</feature>
<reference evidence="2 3" key="1">
    <citation type="journal article" date="2020" name="Harmful Algae">
        <title>Molecular and morphological characterization of a novel dihydroanatoxin-a producing Microcoleus species (cyanobacteria) from the Russian River, California, USA.</title>
        <authorList>
            <person name="Conklin K.Y."/>
            <person name="Stancheva R."/>
            <person name="Otten T.G."/>
            <person name="Fadness R."/>
            <person name="Boyer G.L."/>
            <person name="Read B."/>
            <person name="Zhang X."/>
            <person name="Sheath R.G."/>
        </authorList>
    </citation>
    <scope>NUCLEOTIDE SEQUENCE [LARGE SCALE GENOMIC DNA]</scope>
    <source>
        <strain evidence="2 3">PTRS2</strain>
    </source>
</reference>
<name>A0ABU8YQ30_9CYAN</name>